<name>A0A937XI39_UNCW3</name>
<comment type="caution">
    <text evidence="1">The sequence shown here is derived from an EMBL/GenBank/DDBJ whole genome shotgun (WGS) entry which is preliminary data.</text>
</comment>
<dbReference type="EMBL" id="VGIR01000177">
    <property type="protein sequence ID" value="MBM3332929.1"/>
    <property type="molecule type" value="Genomic_DNA"/>
</dbReference>
<gene>
    <name evidence="1" type="ORF">FJY68_13970</name>
</gene>
<organism evidence="1 2">
    <name type="scientific">candidate division WOR-3 bacterium</name>
    <dbReference type="NCBI Taxonomy" id="2052148"/>
    <lineage>
        <taxon>Bacteria</taxon>
        <taxon>Bacteria division WOR-3</taxon>
    </lineage>
</organism>
<keyword evidence="1" id="KW-0489">Methyltransferase</keyword>
<reference evidence="1" key="1">
    <citation type="submission" date="2019-03" db="EMBL/GenBank/DDBJ databases">
        <title>Lake Tanganyika Metagenome-Assembled Genomes (MAGs).</title>
        <authorList>
            <person name="Tran P."/>
        </authorList>
    </citation>
    <scope>NUCLEOTIDE SEQUENCE</scope>
    <source>
        <strain evidence="1">K_DeepCast_150m_m2_040</strain>
    </source>
</reference>
<dbReference type="Proteomes" id="UP000779900">
    <property type="component" value="Unassembled WGS sequence"/>
</dbReference>
<dbReference type="Pfam" id="PF13578">
    <property type="entry name" value="Methyltransf_24"/>
    <property type="match status" value="1"/>
</dbReference>
<dbReference type="GO" id="GO:0032259">
    <property type="term" value="P:methylation"/>
    <property type="evidence" value="ECO:0007669"/>
    <property type="project" value="UniProtKB-KW"/>
</dbReference>
<dbReference type="AlphaFoldDB" id="A0A937XI39"/>
<keyword evidence="1" id="KW-0808">Transferase</keyword>
<evidence type="ECO:0000313" key="2">
    <source>
        <dbReference type="Proteomes" id="UP000779900"/>
    </source>
</evidence>
<proteinExistence type="predicted"/>
<accession>A0A937XI39</accession>
<protein>
    <submittedName>
        <fullName evidence="1">Class I SAM-dependent methyltransferase</fullName>
    </submittedName>
</protein>
<evidence type="ECO:0000313" key="1">
    <source>
        <dbReference type="EMBL" id="MBM3332929.1"/>
    </source>
</evidence>
<sequence>MTTDEFFERYDPLAELGSATLDMAFIDGLHEYKQALRDFINIERYSHPRTVVLVHDCLPVARAVAAPVRATVFWCGDVWKTVRCLVKYRPDLTVRVVPARPSGLAVVTHLDPNSTVLRDRTEEIAAEYKNRELSYEYLDSALIAGMMSRGVPDDCRQFCRDLDSELRGALQSG</sequence>
<dbReference type="GO" id="GO:0008168">
    <property type="term" value="F:methyltransferase activity"/>
    <property type="evidence" value="ECO:0007669"/>
    <property type="project" value="UniProtKB-KW"/>
</dbReference>